<dbReference type="SMART" id="SM00387">
    <property type="entry name" value="HATPase_c"/>
    <property type="match status" value="1"/>
</dbReference>
<dbReference type="GO" id="GO:0005524">
    <property type="term" value="F:ATP binding"/>
    <property type="evidence" value="ECO:0007669"/>
    <property type="project" value="UniProtKB-KW"/>
</dbReference>
<evidence type="ECO:0000256" key="4">
    <source>
        <dbReference type="ARBA" id="ARBA00022475"/>
    </source>
</evidence>
<evidence type="ECO:0000313" key="16">
    <source>
        <dbReference type="EMBL" id="MFC3833997.1"/>
    </source>
</evidence>
<dbReference type="InterPro" id="IPR016120">
    <property type="entry name" value="Sig_transdc_His_kin_SpoOB"/>
</dbReference>
<evidence type="ECO:0000313" key="17">
    <source>
        <dbReference type="Proteomes" id="UP001595803"/>
    </source>
</evidence>
<comment type="subcellular location">
    <subcellularLocation>
        <location evidence="2">Cell membrane</location>
        <topology evidence="2">Multi-pass membrane protein</topology>
    </subcellularLocation>
</comment>
<evidence type="ECO:0000256" key="13">
    <source>
        <dbReference type="ARBA" id="ARBA00023136"/>
    </source>
</evidence>
<keyword evidence="7 14" id="KW-0812">Transmembrane</keyword>
<evidence type="ECO:0000256" key="8">
    <source>
        <dbReference type="ARBA" id="ARBA00022741"/>
    </source>
</evidence>
<feature type="transmembrane region" description="Helical" evidence="14">
    <location>
        <begin position="216"/>
        <end position="239"/>
    </location>
</feature>
<dbReference type="PANTHER" id="PTHR45436:SF5">
    <property type="entry name" value="SENSOR HISTIDINE KINASE TRCS"/>
    <property type="match status" value="1"/>
</dbReference>
<dbReference type="SUPFAM" id="SSF55890">
    <property type="entry name" value="Sporulation response regulatory protein Spo0B"/>
    <property type="match status" value="1"/>
</dbReference>
<keyword evidence="9" id="KW-0418">Kinase</keyword>
<protein>
    <recommendedName>
        <fullName evidence="3">histidine kinase</fullName>
        <ecNumber evidence="3">2.7.13.3</ecNumber>
    </recommendedName>
</protein>
<evidence type="ECO:0000256" key="6">
    <source>
        <dbReference type="ARBA" id="ARBA00022679"/>
    </source>
</evidence>
<organism evidence="16 17">
    <name type="scientific">Deinococcus rufus</name>
    <dbReference type="NCBI Taxonomy" id="2136097"/>
    <lineage>
        <taxon>Bacteria</taxon>
        <taxon>Thermotogati</taxon>
        <taxon>Deinococcota</taxon>
        <taxon>Deinococci</taxon>
        <taxon>Deinococcales</taxon>
        <taxon>Deinococcaceae</taxon>
        <taxon>Deinococcus</taxon>
    </lineage>
</organism>
<keyword evidence="11 14" id="KW-1133">Transmembrane helix</keyword>
<dbReference type="PROSITE" id="PS50109">
    <property type="entry name" value="HIS_KIN"/>
    <property type="match status" value="1"/>
</dbReference>
<keyword evidence="12" id="KW-0902">Two-component regulatory system</keyword>
<feature type="transmembrane region" description="Helical" evidence="14">
    <location>
        <begin position="57"/>
        <end position="76"/>
    </location>
</feature>
<dbReference type="InterPro" id="IPR005467">
    <property type="entry name" value="His_kinase_dom"/>
</dbReference>
<dbReference type="EMBL" id="JBHRZG010000016">
    <property type="protein sequence ID" value="MFC3833997.1"/>
    <property type="molecule type" value="Genomic_DNA"/>
</dbReference>
<evidence type="ECO:0000256" key="11">
    <source>
        <dbReference type="ARBA" id="ARBA00022989"/>
    </source>
</evidence>
<dbReference type="PANTHER" id="PTHR45436">
    <property type="entry name" value="SENSOR HISTIDINE KINASE YKOH"/>
    <property type="match status" value="1"/>
</dbReference>
<keyword evidence="5" id="KW-0597">Phosphoprotein</keyword>
<dbReference type="InterPro" id="IPR004358">
    <property type="entry name" value="Sig_transdc_His_kin-like_C"/>
</dbReference>
<keyword evidence="6" id="KW-0808">Transferase</keyword>
<evidence type="ECO:0000256" key="9">
    <source>
        <dbReference type="ARBA" id="ARBA00022777"/>
    </source>
</evidence>
<name>A0ABV7Z9B9_9DEIO</name>
<dbReference type="Pfam" id="PF02518">
    <property type="entry name" value="HATPase_c"/>
    <property type="match status" value="1"/>
</dbReference>
<dbReference type="Proteomes" id="UP001595803">
    <property type="component" value="Unassembled WGS sequence"/>
</dbReference>
<reference evidence="17" key="1">
    <citation type="journal article" date="2019" name="Int. J. Syst. Evol. Microbiol.">
        <title>The Global Catalogue of Microorganisms (GCM) 10K type strain sequencing project: providing services to taxonomists for standard genome sequencing and annotation.</title>
        <authorList>
            <consortium name="The Broad Institute Genomics Platform"/>
            <consortium name="The Broad Institute Genome Sequencing Center for Infectious Disease"/>
            <person name="Wu L."/>
            <person name="Ma J."/>
        </authorList>
    </citation>
    <scope>NUCLEOTIDE SEQUENCE [LARGE SCALE GENOMIC DNA]</scope>
    <source>
        <strain evidence="17">CCTCC AB 2017081</strain>
    </source>
</reference>
<keyword evidence="13 14" id="KW-0472">Membrane</keyword>
<evidence type="ECO:0000256" key="14">
    <source>
        <dbReference type="SAM" id="Phobius"/>
    </source>
</evidence>
<dbReference type="EC" id="2.7.13.3" evidence="3"/>
<dbReference type="InterPro" id="IPR029151">
    <property type="entry name" value="Sensor-like_sf"/>
</dbReference>
<dbReference type="SUPFAM" id="SSF55874">
    <property type="entry name" value="ATPase domain of HSP90 chaperone/DNA topoisomerase II/histidine kinase"/>
    <property type="match status" value="1"/>
</dbReference>
<evidence type="ECO:0000259" key="15">
    <source>
        <dbReference type="PROSITE" id="PS50109"/>
    </source>
</evidence>
<evidence type="ECO:0000256" key="3">
    <source>
        <dbReference type="ARBA" id="ARBA00012438"/>
    </source>
</evidence>
<evidence type="ECO:0000256" key="5">
    <source>
        <dbReference type="ARBA" id="ARBA00022553"/>
    </source>
</evidence>
<keyword evidence="17" id="KW-1185">Reference proteome</keyword>
<evidence type="ECO:0000256" key="2">
    <source>
        <dbReference type="ARBA" id="ARBA00004651"/>
    </source>
</evidence>
<dbReference type="InterPro" id="IPR033463">
    <property type="entry name" value="sCache_3"/>
</dbReference>
<dbReference type="PRINTS" id="PR00344">
    <property type="entry name" value="BCTRLSENSOR"/>
</dbReference>
<dbReference type="Pfam" id="PF17203">
    <property type="entry name" value="sCache_3_2"/>
    <property type="match status" value="1"/>
</dbReference>
<keyword evidence="8" id="KW-0547">Nucleotide-binding</keyword>
<sequence length="563" mass="59332">MNTTRRAAVCHTAVTMSVQRVPSGPGRPGSPADGLGPLAREVALPHTPRLLRVRSRLFLSTLGAFLLLAVPLLGLVSQGVYGGIHRSFAERSLRESRLVAALPPVVAALSGNAAERATVNTVMNTYRELLGADYVVVTDRRTRRLTHPEPSRIGEPMAGGDFTAFLAGRSVTETVQGTLGRSVRSKVPVVDGRGEVLGLASVGFLLPRLRDVFRDVLWAALPWYLGALALALGLSLLLARRAQREMLNLEPEQIAGGLLHYRTVMNALEEGVLVVRGGLVYVMNPQARALLGVPAQELPVPLSTLLPGGLPGGADVPLDVRGRPLLAGVQDTGDGAQVLTLRDLARVRALADELTQSRRYAELLRAQTHEFTNRLHTLAGLLHLGETREALALIHAQAERHAAHADAVARVRPLRLAALLLGKFDRAAELGVALTVDPLTAMPAGVPPATLDLLELAAGNLLENALEAAAGSSGAQVHVLIAADPEGLVLEVRDSGPGVPPELAATVTRRGVSSRGAGRGVGLALVQARADAQGADLTHDRVTDVAGRTWTRFTLDVPAGDGA</sequence>
<dbReference type="Gene3D" id="3.30.565.10">
    <property type="entry name" value="Histidine kinase-like ATPase, C-terminal domain"/>
    <property type="match status" value="1"/>
</dbReference>
<gene>
    <name evidence="16" type="ORF">ACFOSB_14110</name>
</gene>
<evidence type="ECO:0000256" key="7">
    <source>
        <dbReference type="ARBA" id="ARBA00022692"/>
    </source>
</evidence>
<comment type="caution">
    <text evidence="16">The sequence shown here is derived from an EMBL/GenBank/DDBJ whole genome shotgun (WGS) entry which is preliminary data.</text>
</comment>
<dbReference type="InterPro" id="IPR003594">
    <property type="entry name" value="HATPase_dom"/>
</dbReference>
<dbReference type="RefSeq" id="WP_322472950.1">
    <property type="nucleotide sequence ID" value="NZ_JBHRZG010000016.1"/>
</dbReference>
<evidence type="ECO:0000256" key="1">
    <source>
        <dbReference type="ARBA" id="ARBA00000085"/>
    </source>
</evidence>
<accession>A0ABV7Z9B9</accession>
<dbReference type="Gene3D" id="1.10.287.130">
    <property type="match status" value="1"/>
</dbReference>
<keyword evidence="4" id="KW-1003">Cell membrane</keyword>
<evidence type="ECO:0000256" key="12">
    <source>
        <dbReference type="ARBA" id="ARBA00023012"/>
    </source>
</evidence>
<keyword evidence="10 16" id="KW-0067">ATP-binding</keyword>
<dbReference type="InterPro" id="IPR050428">
    <property type="entry name" value="TCS_sensor_his_kinase"/>
</dbReference>
<proteinExistence type="predicted"/>
<dbReference type="Gene3D" id="3.30.450.20">
    <property type="entry name" value="PAS domain"/>
    <property type="match status" value="1"/>
</dbReference>
<dbReference type="SUPFAM" id="SSF103190">
    <property type="entry name" value="Sensory domain-like"/>
    <property type="match status" value="1"/>
</dbReference>
<evidence type="ECO:0000256" key="10">
    <source>
        <dbReference type="ARBA" id="ARBA00022840"/>
    </source>
</evidence>
<feature type="domain" description="Histidine kinase" evidence="15">
    <location>
        <begin position="366"/>
        <end position="561"/>
    </location>
</feature>
<comment type="catalytic activity">
    <reaction evidence="1">
        <text>ATP + protein L-histidine = ADP + protein N-phospho-L-histidine.</text>
        <dbReference type="EC" id="2.7.13.3"/>
    </reaction>
</comment>
<dbReference type="InterPro" id="IPR036890">
    <property type="entry name" value="HATPase_C_sf"/>
</dbReference>